<proteinExistence type="predicted"/>
<dbReference type="EMBL" id="GL736398">
    <property type="protein sequence ID" value="EFX60437.1"/>
    <property type="molecule type" value="Genomic_DNA"/>
</dbReference>
<dbReference type="AlphaFoldDB" id="E9I6E3"/>
<name>E9I6E3_DAPPU</name>
<dbReference type="Proteomes" id="UP000000305">
    <property type="component" value="Unassembled WGS sequence"/>
</dbReference>
<dbReference type="KEGG" id="dpx:DAPPUDRAFT_277504"/>
<organism evidence="2 3">
    <name type="scientific">Daphnia pulex</name>
    <name type="common">Water flea</name>
    <dbReference type="NCBI Taxonomy" id="6669"/>
    <lineage>
        <taxon>Eukaryota</taxon>
        <taxon>Metazoa</taxon>
        <taxon>Ecdysozoa</taxon>
        <taxon>Arthropoda</taxon>
        <taxon>Crustacea</taxon>
        <taxon>Branchiopoda</taxon>
        <taxon>Diplostraca</taxon>
        <taxon>Cladocera</taxon>
        <taxon>Anomopoda</taxon>
        <taxon>Daphniidae</taxon>
        <taxon>Daphnia</taxon>
    </lineage>
</organism>
<evidence type="ECO:0000313" key="3">
    <source>
        <dbReference type="Proteomes" id="UP000000305"/>
    </source>
</evidence>
<gene>
    <name evidence="2" type="ORF">DAPPUDRAFT_277504</name>
</gene>
<sequence>MRKSSQILQGYKSLLIALLFTAPSAHAQSVQVAGAAGDQASYGKVESGFPIMTADPLFICSGIQYLDSEGILRLGTRNCTGSRKACQIDKETDCVTTASVAAGAAKSLAAKIIIGQSLGGVVGQATAANYQPCTGPQQSGCIATEVYKTMNLSGASPSITDLTASGFGAALQSNASFEVWDSSGVRHQLTGDAQFATNNILSGTNIFGVAGSLLALPATCSSDGQTSCVVLGPTYAAALKAGAENKLIAAQTLAGVAGTVSVPAVSKVLGGTQYGTAGTALSGTLTLPAAADVRLGSPAYGEAASLITPSYSPNFPDPANVRTSDTVNGVPGALGNCSAGNQSGCVTTPSFKSMDLSAATGTDLTAANFNTRIKTAASFEF</sequence>
<feature type="signal peptide" evidence="1">
    <location>
        <begin position="1"/>
        <end position="27"/>
    </location>
</feature>
<accession>E9I6E3</accession>
<keyword evidence="1" id="KW-0732">Signal</keyword>
<reference evidence="2 3" key="1">
    <citation type="journal article" date="2011" name="Science">
        <title>The ecoresponsive genome of Daphnia pulex.</title>
        <authorList>
            <person name="Colbourne J.K."/>
            <person name="Pfrender M.E."/>
            <person name="Gilbert D."/>
            <person name="Thomas W.K."/>
            <person name="Tucker A."/>
            <person name="Oakley T.H."/>
            <person name="Tokishita S."/>
            <person name="Aerts A."/>
            <person name="Arnold G.J."/>
            <person name="Basu M.K."/>
            <person name="Bauer D.J."/>
            <person name="Caceres C.E."/>
            <person name="Carmel L."/>
            <person name="Casola C."/>
            <person name="Choi J.H."/>
            <person name="Detter J.C."/>
            <person name="Dong Q."/>
            <person name="Dusheyko S."/>
            <person name="Eads B.D."/>
            <person name="Frohlich T."/>
            <person name="Geiler-Samerotte K.A."/>
            <person name="Gerlach D."/>
            <person name="Hatcher P."/>
            <person name="Jogdeo S."/>
            <person name="Krijgsveld J."/>
            <person name="Kriventseva E.V."/>
            <person name="Kultz D."/>
            <person name="Laforsch C."/>
            <person name="Lindquist E."/>
            <person name="Lopez J."/>
            <person name="Manak J.R."/>
            <person name="Muller J."/>
            <person name="Pangilinan J."/>
            <person name="Patwardhan R.P."/>
            <person name="Pitluck S."/>
            <person name="Pritham E.J."/>
            <person name="Rechtsteiner A."/>
            <person name="Rho M."/>
            <person name="Rogozin I.B."/>
            <person name="Sakarya O."/>
            <person name="Salamov A."/>
            <person name="Schaack S."/>
            <person name="Shapiro H."/>
            <person name="Shiga Y."/>
            <person name="Skalitzky C."/>
            <person name="Smith Z."/>
            <person name="Souvorov A."/>
            <person name="Sung W."/>
            <person name="Tang Z."/>
            <person name="Tsuchiya D."/>
            <person name="Tu H."/>
            <person name="Vos H."/>
            <person name="Wang M."/>
            <person name="Wolf Y.I."/>
            <person name="Yamagata H."/>
            <person name="Yamada T."/>
            <person name="Ye Y."/>
            <person name="Shaw J.R."/>
            <person name="Andrews J."/>
            <person name="Crease T.J."/>
            <person name="Tang H."/>
            <person name="Lucas S.M."/>
            <person name="Robertson H.M."/>
            <person name="Bork P."/>
            <person name="Koonin E.V."/>
            <person name="Zdobnov E.M."/>
            <person name="Grigoriev I.V."/>
            <person name="Lynch M."/>
            <person name="Boore J.L."/>
        </authorList>
    </citation>
    <scope>NUCLEOTIDE SEQUENCE [LARGE SCALE GENOMIC DNA]</scope>
</reference>
<keyword evidence="3" id="KW-1185">Reference proteome</keyword>
<feature type="chain" id="PRO_5003238716" evidence="1">
    <location>
        <begin position="28"/>
        <end position="381"/>
    </location>
</feature>
<evidence type="ECO:0000313" key="2">
    <source>
        <dbReference type="EMBL" id="EFX60437.1"/>
    </source>
</evidence>
<protein>
    <submittedName>
        <fullName evidence="2">Uncharacterized protein</fullName>
    </submittedName>
</protein>
<dbReference type="InParanoid" id="E9I6E3"/>
<dbReference type="HOGENOM" id="CLU_726207_0_0_1"/>
<evidence type="ECO:0000256" key="1">
    <source>
        <dbReference type="SAM" id="SignalP"/>
    </source>
</evidence>